<sequence>MSKQLAVENAYLFLKQRILDGTYKPSEKLNELELTEAIKVSRNTVKKALLMLEQENLVKMEKNKGAYIKSFTLEEIINYLKIREVLEGLVIKDATVNITASDLHEMENILQTMGDYLKENLFDEYSNLNKEFHNIIYGATTNTQAVEMIRMLKIQLSRFHLRTILVPGRNAESYEEHKNIVAALKNRDENAAEEAVKKHIANVRLTIEKNYMYLL</sequence>
<keyword evidence="3" id="KW-0804">Transcription</keyword>
<dbReference type="Pfam" id="PF07729">
    <property type="entry name" value="FCD"/>
    <property type="match status" value="1"/>
</dbReference>
<reference evidence="5 6" key="1">
    <citation type="journal article" date="2014" name="Environ. Microbiol.">
        <title>The nitrate-ammonifying and nosZ-carrying bacterium Bacillus vireti is a potent source and sink for nitric and nitrous oxide under high nitrate conditions.</title>
        <authorList>
            <person name="Mania D."/>
            <person name="Heylen K."/>
            <person name="van Spanning R.J."/>
            <person name="Frostegard A."/>
        </authorList>
    </citation>
    <scope>NUCLEOTIDE SEQUENCE [LARGE SCALE GENOMIC DNA]</scope>
    <source>
        <strain evidence="5 6">LMG 21834</strain>
    </source>
</reference>
<dbReference type="SMART" id="SM00345">
    <property type="entry name" value="HTH_GNTR"/>
    <property type="match status" value="1"/>
</dbReference>
<keyword evidence="2" id="KW-0238">DNA-binding</keyword>
<evidence type="ECO:0000313" key="5">
    <source>
        <dbReference type="EMBL" id="ETI69947.1"/>
    </source>
</evidence>
<dbReference type="InterPro" id="IPR036388">
    <property type="entry name" value="WH-like_DNA-bd_sf"/>
</dbReference>
<dbReference type="InterPro" id="IPR036390">
    <property type="entry name" value="WH_DNA-bd_sf"/>
</dbReference>
<dbReference type="SMART" id="SM00895">
    <property type="entry name" value="FCD"/>
    <property type="match status" value="1"/>
</dbReference>
<keyword evidence="1" id="KW-0805">Transcription regulation</keyword>
<evidence type="ECO:0000313" key="6">
    <source>
        <dbReference type="Proteomes" id="UP000018877"/>
    </source>
</evidence>
<dbReference type="AlphaFoldDB" id="A0AB94ISJ3"/>
<evidence type="ECO:0000256" key="3">
    <source>
        <dbReference type="ARBA" id="ARBA00023163"/>
    </source>
</evidence>
<dbReference type="GO" id="GO:0003677">
    <property type="term" value="F:DNA binding"/>
    <property type="evidence" value="ECO:0007669"/>
    <property type="project" value="UniProtKB-KW"/>
</dbReference>
<dbReference type="InterPro" id="IPR011711">
    <property type="entry name" value="GntR_C"/>
</dbReference>
<dbReference type="SUPFAM" id="SSF46785">
    <property type="entry name" value="Winged helix' DNA-binding domain"/>
    <property type="match status" value="1"/>
</dbReference>
<dbReference type="InterPro" id="IPR000524">
    <property type="entry name" value="Tscrpt_reg_HTH_GntR"/>
</dbReference>
<name>A0AB94ISJ3_9BACI</name>
<dbReference type="Gene3D" id="1.10.10.10">
    <property type="entry name" value="Winged helix-like DNA-binding domain superfamily/Winged helix DNA-binding domain"/>
    <property type="match status" value="1"/>
</dbReference>
<dbReference type="CDD" id="cd07377">
    <property type="entry name" value="WHTH_GntR"/>
    <property type="match status" value="1"/>
</dbReference>
<organism evidence="5 6">
    <name type="scientific">Neobacillus vireti LMG 21834</name>
    <dbReference type="NCBI Taxonomy" id="1131730"/>
    <lineage>
        <taxon>Bacteria</taxon>
        <taxon>Bacillati</taxon>
        <taxon>Bacillota</taxon>
        <taxon>Bacilli</taxon>
        <taxon>Bacillales</taxon>
        <taxon>Bacillaceae</taxon>
        <taxon>Neobacillus</taxon>
    </lineage>
</organism>
<dbReference type="Gene3D" id="1.20.120.530">
    <property type="entry name" value="GntR ligand-binding domain-like"/>
    <property type="match status" value="1"/>
</dbReference>
<comment type="caution">
    <text evidence="5">The sequence shown here is derived from an EMBL/GenBank/DDBJ whole genome shotgun (WGS) entry which is preliminary data.</text>
</comment>
<accession>A0AB94ISJ3</accession>
<dbReference type="PANTHER" id="PTHR43537">
    <property type="entry name" value="TRANSCRIPTIONAL REGULATOR, GNTR FAMILY"/>
    <property type="match status" value="1"/>
</dbReference>
<evidence type="ECO:0000256" key="2">
    <source>
        <dbReference type="ARBA" id="ARBA00023125"/>
    </source>
</evidence>
<dbReference type="RefSeq" id="WP_024027228.1">
    <property type="nucleotide sequence ID" value="NZ_ALAN01000034.1"/>
</dbReference>
<feature type="domain" description="HTH gntR-type" evidence="4">
    <location>
        <begin position="4"/>
        <end position="71"/>
    </location>
</feature>
<proteinExistence type="predicted"/>
<dbReference type="SUPFAM" id="SSF48008">
    <property type="entry name" value="GntR ligand-binding domain-like"/>
    <property type="match status" value="1"/>
</dbReference>
<dbReference type="Proteomes" id="UP000018877">
    <property type="component" value="Unassembled WGS sequence"/>
</dbReference>
<gene>
    <name evidence="5" type="ORF">BAVI_05059</name>
</gene>
<dbReference type="GO" id="GO:0003700">
    <property type="term" value="F:DNA-binding transcription factor activity"/>
    <property type="evidence" value="ECO:0007669"/>
    <property type="project" value="InterPro"/>
</dbReference>
<dbReference type="PROSITE" id="PS50949">
    <property type="entry name" value="HTH_GNTR"/>
    <property type="match status" value="1"/>
</dbReference>
<dbReference type="Pfam" id="PF00392">
    <property type="entry name" value="GntR"/>
    <property type="match status" value="1"/>
</dbReference>
<evidence type="ECO:0000256" key="1">
    <source>
        <dbReference type="ARBA" id="ARBA00023015"/>
    </source>
</evidence>
<dbReference type="PANTHER" id="PTHR43537:SF5">
    <property type="entry name" value="UXU OPERON TRANSCRIPTIONAL REGULATOR"/>
    <property type="match status" value="1"/>
</dbReference>
<dbReference type="EMBL" id="ALAN01000034">
    <property type="protein sequence ID" value="ETI69947.1"/>
    <property type="molecule type" value="Genomic_DNA"/>
</dbReference>
<keyword evidence="6" id="KW-1185">Reference proteome</keyword>
<protein>
    <submittedName>
        <fullName evidence="5">GntR family transcriptional regulator</fullName>
    </submittedName>
</protein>
<dbReference type="InterPro" id="IPR008920">
    <property type="entry name" value="TF_FadR/GntR_C"/>
</dbReference>
<evidence type="ECO:0000259" key="4">
    <source>
        <dbReference type="PROSITE" id="PS50949"/>
    </source>
</evidence>